<dbReference type="KEGG" id="mbe:MBM_03069"/>
<evidence type="ECO:0000256" key="1">
    <source>
        <dbReference type="SAM" id="MobiDB-lite"/>
    </source>
</evidence>
<feature type="region of interest" description="Disordered" evidence="1">
    <location>
        <begin position="134"/>
        <end position="165"/>
    </location>
</feature>
<feature type="compositionally biased region" description="Basic and acidic residues" evidence="1">
    <location>
        <begin position="277"/>
        <end position="292"/>
    </location>
</feature>
<name>K1X1C8_MARBU</name>
<accession>K1X1C8</accession>
<dbReference type="AlphaFoldDB" id="K1X1C8"/>
<dbReference type="HOGENOM" id="CLU_014991_3_0_1"/>
<gene>
    <name evidence="2" type="ORF">MBM_03069</name>
</gene>
<proteinExistence type="predicted"/>
<organism evidence="2 3">
    <name type="scientific">Marssonina brunnea f. sp. multigermtubi (strain MB_m1)</name>
    <name type="common">Marssonina leaf spot fungus</name>
    <dbReference type="NCBI Taxonomy" id="1072389"/>
    <lineage>
        <taxon>Eukaryota</taxon>
        <taxon>Fungi</taxon>
        <taxon>Dikarya</taxon>
        <taxon>Ascomycota</taxon>
        <taxon>Pezizomycotina</taxon>
        <taxon>Leotiomycetes</taxon>
        <taxon>Helotiales</taxon>
        <taxon>Drepanopezizaceae</taxon>
        <taxon>Drepanopeziza</taxon>
    </lineage>
</organism>
<reference evidence="2 3" key="1">
    <citation type="journal article" date="2012" name="BMC Genomics">
        <title>Sequencing the genome of Marssonina brunnea reveals fungus-poplar co-evolution.</title>
        <authorList>
            <person name="Zhu S."/>
            <person name="Cao Y.-Z."/>
            <person name="Jiang C."/>
            <person name="Tan B.-Y."/>
            <person name="Wang Z."/>
            <person name="Feng S."/>
            <person name="Zhang L."/>
            <person name="Su X.-H."/>
            <person name="Brejova B."/>
            <person name="Vinar T."/>
            <person name="Xu M."/>
            <person name="Wang M.-X."/>
            <person name="Zhang S.-G."/>
            <person name="Huang M.-R."/>
            <person name="Wu R."/>
            <person name="Zhou Y."/>
        </authorList>
    </citation>
    <scope>NUCLEOTIDE SEQUENCE [LARGE SCALE GENOMIC DNA]</scope>
    <source>
        <strain evidence="2 3">MB_m1</strain>
    </source>
</reference>
<evidence type="ECO:0000313" key="2">
    <source>
        <dbReference type="EMBL" id="EKD18827.1"/>
    </source>
</evidence>
<feature type="compositionally biased region" description="Low complexity" evidence="1">
    <location>
        <begin position="250"/>
        <end position="268"/>
    </location>
</feature>
<keyword evidence="3" id="KW-1185">Reference proteome</keyword>
<sequence length="590" mass="66122">MADRATRPLGGESSRQGAVGYYTSRVLSPLTEPLAIQLKGLLYPRLLSFSEGLDDEMSGILFDLNELLYARLDSEITARAIVNDFLDANLKEHLLFKGVWCPLKQRGYANGMEIKEQQATPLGLDSRWTAENLTDDEDNTLQLPPPPPRSPKGKEKEVSRREGEEIRRLREEFAKERRNMEQNMEVMARQMAELRTYAIQSNEGLRRSTSAYSTLLIQQPLRNTPIIQEPKSPQRPLNPFLKSYNRVFQNPGPSSNNNGPENIIGPNNTQGNSSYTPKEDPPKPESIPDKISSRQGQRADFPGALAGDPNDLSDFGDDRRGGNGGDWQGDRGHGYGRGRNGPFGLLRRFGNGPLKDSGSGNKPLRDFGRGRTTGNYIGNLVPIRPLARHGTLAYGTLSAFDDDGDDFLELGATDPYLRAKELALFARSFLKELNRYGLISDDYLAAFLIMLTEEAITFYYNYVIKARLPTFKTNAIAEISLDLVKKENLRTSLSECFKKLAKELKGIQGSLRPGLRDDRSLADKLYSHALEADSDLDEEYECFIQDRQYFGSKKAAKATKGEKRCFVCKKPGCWSTNYTLDERKASVAKF</sequence>
<dbReference type="OrthoDB" id="3580691at2759"/>
<protein>
    <submittedName>
        <fullName evidence="2">Uncharacterized protein</fullName>
    </submittedName>
</protein>
<feature type="compositionally biased region" description="Basic and acidic residues" evidence="1">
    <location>
        <begin position="152"/>
        <end position="165"/>
    </location>
</feature>
<dbReference type="Proteomes" id="UP000006753">
    <property type="component" value="Unassembled WGS sequence"/>
</dbReference>
<dbReference type="EMBL" id="JH921432">
    <property type="protein sequence ID" value="EKD18827.1"/>
    <property type="molecule type" value="Genomic_DNA"/>
</dbReference>
<evidence type="ECO:0000313" key="3">
    <source>
        <dbReference type="Proteomes" id="UP000006753"/>
    </source>
</evidence>
<dbReference type="InParanoid" id="K1X1C8"/>
<feature type="region of interest" description="Disordered" evidence="1">
    <location>
        <begin position="244"/>
        <end position="340"/>
    </location>
</feature>